<dbReference type="InterPro" id="IPR023631">
    <property type="entry name" value="Amidase_dom"/>
</dbReference>
<comment type="similarity">
    <text evidence="1">Belongs to the amidase family.</text>
</comment>
<evidence type="ECO:0000313" key="5">
    <source>
        <dbReference type="Proteomes" id="UP000829992"/>
    </source>
</evidence>
<dbReference type="InterPro" id="IPR000120">
    <property type="entry name" value="Amidase"/>
</dbReference>
<keyword evidence="4" id="KW-0378">Hydrolase</keyword>
<feature type="region of interest" description="Disordered" evidence="2">
    <location>
        <begin position="130"/>
        <end position="156"/>
    </location>
</feature>
<dbReference type="InterPro" id="IPR036928">
    <property type="entry name" value="AS_sf"/>
</dbReference>
<dbReference type="Pfam" id="PF01425">
    <property type="entry name" value="Amidase"/>
    <property type="match status" value="1"/>
</dbReference>
<keyword evidence="5" id="KW-1185">Reference proteome</keyword>
<proteinExistence type="inferred from homology"/>
<dbReference type="PROSITE" id="PS00571">
    <property type="entry name" value="AMIDASES"/>
    <property type="match status" value="1"/>
</dbReference>
<evidence type="ECO:0000256" key="2">
    <source>
        <dbReference type="SAM" id="MobiDB-lite"/>
    </source>
</evidence>
<dbReference type="GO" id="GO:0004040">
    <property type="term" value="F:amidase activity"/>
    <property type="evidence" value="ECO:0007669"/>
    <property type="project" value="UniProtKB-EC"/>
</dbReference>
<dbReference type="EC" id="3.5.1.4" evidence="4"/>
<accession>A0ABY4PWX7</accession>
<name>A0ABY4PWX7_9ACTN</name>
<dbReference type="EMBL" id="CP097289">
    <property type="protein sequence ID" value="UQT58388.1"/>
    <property type="molecule type" value="Genomic_DNA"/>
</dbReference>
<dbReference type="Gene3D" id="3.90.1300.10">
    <property type="entry name" value="Amidase signature (AS) domain"/>
    <property type="match status" value="1"/>
</dbReference>
<dbReference type="RefSeq" id="WP_249589758.1">
    <property type="nucleotide sequence ID" value="NZ_BAAAQL010000007.1"/>
</dbReference>
<evidence type="ECO:0000313" key="4">
    <source>
        <dbReference type="EMBL" id="UQT58388.1"/>
    </source>
</evidence>
<feature type="domain" description="Amidase" evidence="3">
    <location>
        <begin position="25"/>
        <end position="447"/>
    </location>
</feature>
<protein>
    <submittedName>
        <fullName evidence="4">Amidase</fullName>
        <ecNumber evidence="4">3.5.1.4</ecNumber>
    </submittedName>
</protein>
<organism evidence="4 5">
    <name type="scientific">Streptomyces durmitorensis</name>
    <dbReference type="NCBI Taxonomy" id="319947"/>
    <lineage>
        <taxon>Bacteria</taxon>
        <taxon>Bacillati</taxon>
        <taxon>Actinomycetota</taxon>
        <taxon>Actinomycetes</taxon>
        <taxon>Kitasatosporales</taxon>
        <taxon>Streptomycetaceae</taxon>
        <taxon>Streptomyces</taxon>
    </lineage>
</organism>
<dbReference type="PANTHER" id="PTHR11895">
    <property type="entry name" value="TRANSAMIDASE"/>
    <property type="match status" value="1"/>
</dbReference>
<dbReference type="SUPFAM" id="SSF75304">
    <property type="entry name" value="Amidase signature (AS) enzymes"/>
    <property type="match status" value="1"/>
</dbReference>
<evidence type="ECO:0000259" key="3">
    <source>
        <dbReference type="Pfam" id="PF01425"/>
    </source>
</evidence>
<dbReference type="InterPro" id="IPR020556">
    <property type="entry name" value="Amidase_CS"/>
</dbReference>
<evidence type="ECO:0000256" key="1">
    <source>
        <dbReference type="ARBA" id="ARBA00009199"/>
    </source>
</evidence>
<dbReference type="Proteomes" id="UP000829992">
    <property type="component" value="Chromosome"/>
</dbReference>
<reference evidence="4 5" key="1">
    <citation type="submission" date="2022-05" db="EMBL/GenBank/DDBJ databases">
        <authorList>
            <person name="Zhou X."/>
            <person name="Li K."/>
            <person name="Man Y."/>
        </authorList>
    </citation>
    <scope>NUCLEOTIDE SEQUENCE [LARGE SCALE GENOMIC DNA]</scope>
    <source>
        <strain evidence="4 5">MS405</strain>
    </source>
</reference>
<dbReference type="NCBIfam" id="NF004815">
    <property type="entry name" value="PRK06169.1"/>
    <property type="match status" value="1"/>
</dbReference>
<dbReference type="PANTHER" id="PTHR11895:SF7">
    <property type="entry name" value="GLUTAMYL-TRNA(GLN) AMIDOTRANSFERASE SUBUNIT A, MITOCHONDRIAL"/>
    <property type="match status" value="1"/>
</dbReference>
<sequence length="467" mass="49380">MTELTDLTAVQLVDAYRKGEFSPVDATRAALRRAEEVQPAVNAFVRIDAEEALAQAESSAERWRSGEPRGLLEGVPVSVKDILLQRGGPTLRGSRTVRTEGSWEEDAPSVARLREHGAVFIGKTTTPEFGWKGVTDSPQSGITRNPYDPSRTAGGSSGGSAAAVALGAAPVSLGTDGGGSVRIPGSFCGIFALKPTYGRVPIYPASAFGTLAHVGPMTRDAADAALLMDVISGPDWRDWSQLGPVAGSFRAGIEGGVRGLRIAYSPSLGGQVAVRPAVAAAVRQAVESLAAQGAYVEETDPDFTDPVEAFHTLWFSGAARVIEHLPPDRRELLDPGLREICAQGARSSALDYLAAVDVRMELGRRMGRFHQTYDLLVTPTLPITAFEAGAEVPKGSGHRRWTGWTPFTYPFNMTQQPAATVPCGVDREGLPIGVQIVAARHADALVLRAAHALYEAGGARIAPPATD</sequence>
<gene>
    <name evidence="4" type="ORF">M4V62_26765</name>
</gene>